<feature type="compositionally biased region" description="Polar residues" evidence="1">
    <location>
        <begin position="527"/>
        <end position="536"/>
    </location>
</feature>
<organism evidence="2 3">
    <name type="scientific">Gloeophyllum trabeum (strain ATCC 11539 / FP-39264 / Madison 617)</name>
    <name type="common">Brown rot fungus</name>
    <dbReference type="NCBI Taxonomy" id="670483"/>
    <lineage>
        <taxon>Eukaryota</taxon>
        <taxon>Fungi</taxon>
        <taxon>Dikarya</taxon>
        <taxon>Basidiomycota</taxon>
        <taxon>Agaricomycotina</taxon>
        <taxon>Agaricomycetes</taxon>
        <taxon>Gloeophyllales</taxon>
        <taxon>Gloeophyllaceae</taxon>
        <taxon>Gloeophyllum</taxon>
    </lineage>
</organism>
<dbReference type="OMA" id="FARENCR"/>
<dbReference type="Proteomes" id="UP000030669">
    <property type="component" value="Unassembled WGS sequence"/>
</dbReference>
<dbReference type="HOGENOM" id="CLU_457125_0_0_1"/>
<feature type="region of interest" description="Disordered" evidence="1">
    <location>
        <begin position="520"/>
        <end position="597"/>
    </location>
</feature>
<protein>
    <submittedName>
        <fullName evidence="2">Uncharacterized protein</fullName>
    </submittedName>
</protein>
<evidence type="ECO:0000313" key="2">
    <source>
        <dbReference type="EMBL" id="EPQ54112.1"/>
    </source>
</evidence>
<feature type="compositionally biased region" description="Acidic residues" evidence="1">
    <location>
        <begin position="540"/>
        <end position="590"/>
    </location>
</feature>
<reference evidence="2 3" key="1">
    <citation type="journal article" date="2012" name="Science">
        <title>The Paleozoic origin of enzymatic lignin decomposition reconstructed from 31 fungal genomes.</title>
        <authorList>
            <person name="Floudas D."/>
            <person name="Binder M."/>
            <person name="Riley R."/>
            <person name="Barry K."/>
            <person name="Blanchette R.A."/>
            <person name="Henrissat B."/>
            <person name="Martinez A.T."/>
            <person name="Otillar R."/>
            <person name="Spatafora J.W."/>
            <person name="Yadav J.S."/>
            <person name="Aerts A."/>
            <person name="Benoit I."/>
            <person name="Boyd A."/>
            <person name="Carlson A."/>
            <person name="Copeland A."/>
            <person name="Coutinho P.M."/>
            <person name="de Vries R.P."/>
            <person name="Ferreira P."/>
            <person name="Findley K."/>
            <person name="Foster B."/>
            <person name="Gaskell J."/>
            <person name="Glotzer D."/>
            <person name="Gorecki P."/>
            <person name="Heitman J."/>
            <person name="Hesse C."/>
            <person name="Hori C."/>
            <person name="Igarashi K."/>
            <person name="Jurgens J.A."/>
            <person name="Kallen N."/>
            <person name="Kersten P."/>
            <person name="Kohler A."/>
            <person name="Kuees U."/>
            <person name="Kumar T.K.A."/>
            <person name="Kuo A."/>
            <person name="LaButti K."/>
            <person name="Larrondo L.F."/>
            <person name="Lindquist E."/>
            <person name="Ling A."/>
            <person name="Lombard V."/>
            <person name="Lucas S."/>
            <person name="Lundell T."/>
            <person name="Martin R."/>
            <person name="McLaughlin D.J."/>
            <person name="Morgenstern I."/>
            <person name="Morin E."/>
            <person name="Murat C."/>
            <person name="Nagy L.G."/>
            <person name="Nolan M."/>
            <person name="Ohm R.A."/>
            <person name="Patyshakuliyeva A."/>
            <person name="Rokas A."/>
            <person name="Ruiz-Duenas F.J."/>
            <person name="Sabat G."/>
            <person name="Salamov A."/>
            <person name="Samejima M."/>
            <person name="Schmutz J."/>
            <person name="Slot J.C."/>
            <person name="St John F."/>
            <person name="Stenlid J."/>
            <person name="Sun H."/>
            <person name="Sun S."/>
            <person name="Syed K."/>
            <person name="Tsang A."/>
            <person name="Wiebenga A."/>
            <person name="Young D."/>
            <person name="Pisabarro A."/>
            <person name="Eastwood D.C."/>
            <person name="Martin F."/>
            <person name="Cullen D."/>
            <person name="Grigoriev I.V."/>
            <person name="Hibbett D.S."/>
        </authorList>
    </citation>
    <scope>NUCLEOTIDE SEQUENCE [LARGE SCALE GENOMIC DNA]</scope>
    <source>
        <strain evidence="2 3">ATCC 11539</strain>
    </source>
</reference>
<dbReference type="eggNOG" id="ENOG502SKHB">
    <property type="taxonomic scope" value="Eukaryota"/>
</dbReference>
<dbReference type="OrthoDB" id="2687259at2759"/>
<dbReference type="STRING" id="670483.S7Q3I1"/>
<dbReference type="KEGG" id="gtr:GLOTRDRAFT_94482"/>
<keyword evidence="3" id="KW-1185">Reference proteome</keyword>
<sequence>MHAVWEILLDDDFISAYKHSIILTCADGIKRRVYPQIFTYSADYSEKLTPIARVLLATFRNFGSCPCPRCKVPKDKISDIGMQCDETRHQRDAHMDDFPAQRTTERARNFIYKDGRGVKSTAVKGLLAKESLVPTMNAFSKKLGPCSFNFFDMFVVDLLHEFEHGVWKAVFTHLIRVLYACRGDTIQQFNYRYRQIPTFGWSTIRHFSNNDLALKKLAARDFEDYLQIPIQPKLESLSIGESSASTPEQTRTDQLGRWHVYSGGRGMSANTSGVEHLPFTSPEAHHQMSHSRNFPLYLPHWLRQNHSDPTTKDYLPKLQDHILEHLADPNTASEGARFMDAERAQLLIQNNRLYLHKVLRVNYTTYNIRRGQDSLNPRTHSDILMLASDAHKDGHHPFAYGHILGVFHADIINNVPGTMPNIKTFEFLFLQGGLKKRRLHQLQFLPVTDPNAFGFLDPDEVIRAAHIIPAFAHGRIPITERSTIAHPDREEDEWQYYYVNMPYAVVPDERLDVETANKVNLEHGSDSGKSNYGYNKNQEEVEGEDGDEDASEDELEDGGGDEEGSEVEEMEEDRLPVDQDDSDEVPDEETQAGYAPL</sequence>
<dbReference type="InterPro" id="IPR041078">
    <property type="entry name" value="Plavaka"/>
</dbReference>
<name>S7Q3I1_GLOTA</name>
<dbReference type="AlphaFoldDB" id="S7Q3I1"/>
<dbReference type="GeneID" id="19309608"/>
<proteinExistence type="predicted"/>
<evidence type="ECO:0000256" key="1">
    <source>
        <dbReference type="SAM" id="MobiDB-lite"/>
    </source>
</evidence>
<accession>S7Q3I1</accession>
<dbReference type="RefSeq" id="XP_007867448.1">
    <property type="nucleotide sequence ID" value="XM_007869257.1"/>
</dbReference>
<dbReference type="EMBL" id="KB469304">
    <property type="protein sequence ID" value="EPQ54112.1"/>
    <property type="molecule type" value="Genomic_DNA"/>
</dbReference>
<evidence type="ECO:0000313" key="3">
    <source>
        <dbReference type="Proteomes" id="UP000030669"/>
    </source>
</evidence>
<gene>
    <name evidence="2" type="ORF">GLOTRDRAFT_94482</name>
</gene>
<dbReference type="Pfam" id="PF18759">
    <property type="entry name" value="Plavaka"/>
    <property type="match status" value="1"/>
</dbReference>